<evidence type="ECO:0000313" key="1">
    <source>
        <dbReference type="Proteomes" id="UP000887565"/>
    </source>
</evidence>
<protein>
    <submittedName>
        <fullName evidence="2">Uncharacterized protein</fullName>
    </submittedName>
</protein>
<dbReference type="AlphaFoldDB" id="A0A915K7V1"/>
<dbReference type="WBParaSite" id="nRc.2.0.1.t34269-RA">
    <property type="protein sequence ID" value="nRc.2.0.1.t34269-RA"/>
    <property type="gene ID" value="nRc.2.0.1.g34269"/>
</dbReference>
<proteinExistence type="predicted"/>
<accession>A0A915K7V1</accession>
<sequence length="144" mass="16418">MPVCKVAVLYANISKSMIDHKATSKNMERHHHPTGLTKEEELNMMECIGYYRGTTENKFFNGNLPGPDWAEDTFNVLRFEAGEIDRQIYVRIIVDVDHLNSLKIALNNLNFLERFPTKTKSLPVSFSKCSIIFCTEVFVSLSGV</sequence>
<dbReference type="Proteomes" id="UP000887565">
    <property type="component" value="Unplaced"/>
</dbReference>
<name>A0A915K7V1_ROMCU</name>
<organism evidence="1 2">
    <name type="scientific">Romanomermis culicivorax</name>
    <name type="common">Nematode worm</name>
    <dbReference type="NCBI Taxonomy" id="13658"/>
    <lineage>
        <taxon>Eukaryota</taxon>
        <taxon>Metazoa</taxon>
        <taxon>Ecdysozoa</taxon>
        <taxon>Nematoda</taxon>
        <taxon>Enoplea</taxon>
        <taxon>Dorylaimia</taxon>
        <taxon>Mermithida</taxon>
        <taxon>Mermithoidea</taxon>
        <taxon>Mermithidae</taxon>
        <taxon>Romanomermis</taxon>
    </lineage>
</organism>
<evidence type="ECO:0000313" key="2">
    <source>
        <dbReference type="WBParaSite" id="nRc.2.0.1.t34269-RA"/>
    </source>
</evidence>
<reference evidence="2" key="1">
    <citation type="submission" date="2022-11" db="UniProtKB">
        <authorList>
            <consortium name="WormBaseParasite"/>
        </authorList>
    </citation>
    <scope>IDENTIFICATION</scope>
</reference>
<keyword evidence="1" id="KW-1185">Reference proteome</keyword>